<feature type="compositionally biased region" description="Basic and acidic residues" evidence="1">
    <location>
        <begin position="184"/>
        <end position="194"/>
    </location>
</feature>
<dbReference type="AlphaFoldDB" id="A0A7J6DZM0"/>
<comment type="caution">
    <text evidence="3">The sequence shown here is derived from an EMBL/GenBank/DDBJ whole genome shotgun (WGS) entry which is preliminary data.</text>
</comment>
<dbReference type="EMBL" id="JAATIQ010000576">
    <property type="protein sequence ID" value="KAF4351030.1"/>
    <property type="molecule type" value="Genomic_DNA"/>
</dbReference>
<evidence type="ECO:0000313" key="3">
    <source>
        <dbReference type="EMBL" id="KAF4351030.1"/>
    </source>
</evidence>
<dbReference type="Pfam" id="PF09331">
    <property type="entry name" value="DUF1985"/>
    <property type="match status" value="1"/>
</dbReference>
<reference evidence="3 4" key="1">
    <citation type="journal article" date="2020" name="bioRxiv">
        <title>Sequence and annotation of 42 cannabis genomes reveals extensive copy number variation in cannabinoid synthesis and pathogen resistance genes.</title>
        <authorList>
            <person name="Mckernan K.J."/>
            <person name="Helbert Y."/>
            <person name="Kane L.T."/>
            <person name="Ebling H."/>
            <person name="Zhang L."/>
            <person name="Liu B."/>
            <person name="Eaton Z."/>
            <person name="Mclaughlin S."/>
            <person name="Kingan S."/>
            <person name="Baybayan P."/>
            <person name="Concepcion G."/>
            <person name="Jordan M."/>
            <person name="Riva A."/>
            <person name="Barbazuk W."/>
            <person name="Harkins T."/>
        </authorList>
    </citation>
    <scope>NUCLEOTIDE SEQUENCE [LARGE SCALE GENOMIC DNA]</scope>
    <source>
        <strain evidence="4">cv. Jamaican Lion 4</strain>
        <tissue evidence="3">Leaf</tissue>
    </source>
</reference>
<accession>A0A7J6DZM0</accession>
<organism evidence="3 4">
    <name type="scientific">Cannabis sativa</name>
    <name type="common">Hemp</name>
    <name type="synonym">Marijuana</name>
    <dbReference type="NCBI Taxonomy" id="3483"/>
    <lineage>
        <taxon>Eukaryota</taxon>
        <taxon>Viridiplantae</taxon>
        <taxon>Streptophyta</taxon>
        <taxon>Embryophyta</taxon>
        <taxon>Tracheophyta</taxon>
        <taxon>Spermatophyta</taxon>
        <taxon>Magnoliopsida</taxon>
        <taxon>eudicotyledons</taxon>
        <taxon>Gunneridae</taxon>
        <taxon>Pentapetalae</taxon>
        <taxon>rosids</taxon>
        <taxon>fabids</taxon>
        <taxon>Rosales</taxon>
        <taxon>Cannabaceae</taxon>
        <taxon>Cannabis</taxon>
    </lineage>
</organism>
<gene>
    <name evidence="3" type="ORF">G4B88_028830</name>
</gene>
<dbReference type="Proteomes" id="UP000583929">
    <property type="component" value="Unassembled WGS sequence"/>
</dbReference>
<dbReference type="InterPro" id="IPR015410">
    <property type="entry name" value="DUF1985"/>
</dbReference>
<evidence type="ECO:0000313" key="4">
    <source>
        <dbReference type="Proteomes" id="UP000583929"/>
    </source>
</evidence>
<keyword evidence="4" id="KW-1185">Reference proteome</keyword>
<dbReference type="PANTHER" id="PTHR48449:SF1">
    <property type="entry name" value="DUF1985 DOMAIN-CONTAINING PROTEIN"/>
    <property type="match status" value="1"/>
</dbReference>
<protein>
    <recommendedName>
        <fullName evidence="2">DUF1985 domain-containing protein</fullName>
    </recommendedName>
</protein>
<feature type="domain" description="DUF1985" evidence="2">
    <location>
        <begin position="16"/>
        <end position="151"/>
    </location>
</feature>
<proteinExistence type="predicted"/>
<evidence type="ECO:0000259" key="2">
    <source>
        <dbReference type="Pfam" id="PF09331"/>
    </source>
</evidence>
<sequence length="291" mass="33096">MDESLQPAIMIIHSLLLHQRHTDNKTELELNFEDKKATFGLDEFALITGLNCSQLPKHVGDSNQPNMIKEKYFPGKHFVSRDNLKEFMLFGTIKDGDDAIKMAKVFTVTNILESKRGSTAVDEFIMKLVDDKEDFDKYPWGRLGYEPLIRSEAEENSLSGHCVKTPTLNKEKDNSVDIPLTMPTEKHTNTSQERSIEEEIFEMLKDVKGEMSVVKKDTDEIKNETANTFDVNMGMDHFGNLLDLLLKQDFSKMKATCTGVEEEINNINEGKSCSQKDEFEDEAIPETSEQA</sequence>
<feature type="region of interest" description="Disordered" evidence="1">
    <location>
        <begin position="162"/>
        <end position="194"/>
    </location>
</feature>
<name>A0A7J6DZM0_CANSA</name>
<evidence type="ECO:0000256" key="1">
    <source>
        <dbReference type="SAM" id="MobiDB-lite"/>
    </source>
</evidence>
<dbReference type="PANTHER" id="PTHR48449">
    <property type="entry name" value="DUF1985 DOMAIN-CONTAINING PROTEIN"/>
    <property type="match status" value="1"/>
</dbReference>
<feature type="region of interest" description="Disordered" evidence="1">
    <location>
        <begin position="269"/>
        <end position="291"/>
    </location>
</feature>